<dbReference type="InterPro" id="IPR004014">
    <property type="entry name" value="ATPase_P-typ_cation-transptr_N"/>
</dbReference>
<sequence length="238" mass="25419">MEQLASISREHDIASLQEYGGVAGVSNLLKNDLEKGVDGDDVDLLRWRNAFASNNYPRKKGRSFLMFMWDACKNLTLVILVVVAATSLAPGIKSEGIKEGWYDGGSIAFVVILVIVVTTVPADGVVISGYSLSIDESSMTGESKITHKDSKDPFLMSDCKVADGSGTMLVTGVGINTEWGLLMASISEDTGEETPLEVRLNGVATFIGIVGLTVAVIALIVLLARYFSGHSKNNDGTR</sequence>
<proteinExistence type="predicted"/>
<evidence type="ECO:0000259" key="4">
    <source>
        <dbReference type="Pfam" id="PF00122"/>
    </source>
</evidence>
<evidence type="ECO:0000259" key="5">
    <source>
        <dbReference type="Pfam" id="PF00690"/>
    </source>
</evidence>
<dbReference type="Pfam" id="PF00690">
    <property type="entry name" value="Cation_ATPase_N"/>
    <property type="match status" value="1"/>
</dbReference>
<dbReference type="Gramene" id="Psat05G0535600-T1">
    <property type="protein sequence ID" value="KAI5409866.1"/>
    <property type="gene ID" value="KIW84_055356"/>
</dbReference>
<protein>
    <submittedName>
        <fullName evidence="6">Uncharacterized protein</fullName>
    </submittedName>
</protein>
<evidence type="ECO:0000256" key="3">
    <source>
        <dbReference type="SAM" id="Phobius"/>
    </source>
</evidence>
<name>A0A9D5AJP4_PEA</name>
<keyword evidence="3" id="KW-0812">Transmembrane</keyword>
<dbReference type="AlphaFoldDB" id="A0A9D5AJP4"/>
<evidence type="ECO:0000313" key="7">
    <source>
        <dbReference type="Proteomes" id="UP001058974"/>
    </source>
</evidence>
<accession>A0A9D5AJP4</accession>
<keyword evidence="7" id="KW-1185">Reference proteome</keyword>
<keyword evidence="3" id="KW-1133">Transmembrane helix</keyword>
<dbReference type="EMBL" id="JAMSHJ010000005">
    <property type="protein sequence ID" value="KAI5409866.1"/>
    <property type="molecule type" value="Genomic_DNA"/>
</dbReference>
<dbReference type="PANTHER" id="PTHR24093:SF369">
    <property type="entry name" value="CALCIUM-TRANSPORTING ATPASE"/>
    <property type="match status" value="1"/>
</dbReference>
<reference evidence="6 7" key="1">
    <citation type="journal article" date="2022" name="Nat. Genet.">
        <title>Improved pea reference genome and pan-genome highlight genomic features and evolutionary characteristics.</title>
        <authorList>
            <person name="Yang T."/>
            <person name="Liu R."/>
            <person name="Luo Y."/>
            <person name="Hu S."/>
            <person name="Wang D."/>
            <person name="Wang C."/>
            <person name="Pandey M.K."/>
            <person name="Ge S."/>
            <person name="Xu Q."/>
            <person name="Li N."/>
            <person name="Li G."/>
            <person name="Huang Y."/>
            <person name="Saxena R.K."/>
            <person name="Ji Y."/>
            <person name="Li M."/>
            <person name="Yan X."/>
            <person name="He Y."/>
            <person name="Liu Y."/>
            <person name="Wang X."/>
            <person name="Xiang C."/>
            <person name="Varshney R.K."/>
            <person name="Ding H."/>
            <person name="Gao S."/>
            <person name="Zong X."/>
        </authorList>
    </citation>
    <scope>NUCLEOTIDE SEQUENCE [LARGE SCALE GENOMIC DNA]</scope>
    <source>
        <strain evidence="6 7">cv. Zhongwan 6</strain>
    </source>
</reference>
<evidence type="ECO:0000256" key="1">
    <source>
        <dbReference type="ARBA" id="ARBA00004127"/>
    </source>
</evidence>
<dbReference type="InterPro" id="IPR059000">
    <property type="entry name" value="ATPase_P-type_domA"/>
</dbReference>
<dbReference type="SUPFAM" id="SSF81653">
    <property type="entry name" value="Calcium ATPase, transduction domain A"/>
    <property type="match status" value="1"/>
</dbReference>
<dbReference type="InterPro" id="IPR023298">
    <property type="entry name" value="ATPase_P-typ_TM_dom_sf"/>
</dbReference>
<organism evidence="6 7">
    <name type="scientific">Pisum sativum</name>
    <name type="common">Garden pea</name>
    <name type="synonym">Lathyrus oleraceus</name>
    <dbReference type="NCBI Taxonomy" id="3888"/>
    <lineage>
        <taxon>Eukaryota</taxon>
        <taxon>Viridiplantae</taxon>
        <taxon>Streptophyta</taxon>
        <taxon>Embryophyta</taxon>
        <taxon>Tracheophyta</taxon>
        <taxon>Spermatophyta</taxon>
        <taxon>Magnoliopsida</taxon>
        <taxon>eudicotyledons</taxon>
        <taxon>Gunneridae</taxon>
        <taxon>Pentapetalae</taxon>
        <taxon>rosids</taxon>
        <taxon>fabids</taxon>
        <taxon>Fabales</taxon>
        <taxon>Fabaceae</taxon>
        <taxon>Papilionoideae</taxon>
        <taxon>50 kb inversion clade</taxon>
        <taxon>NPAAA clade</taxon>
        <taxon>Hologalegina</taxon>
        <taxon>IRL clade</taxon>
        <taxon>Fabeae</taxon>
        <taxon>Lathyrus</taxon>
    </lineage>
</organism>
<dbReference type="SUPFAM" id="SSF81665">
    <property type="entry name" value="Calcium ATPase, transmembrane domain M"/>
    <property type="match status" value="1"/>
</dbReference>
<dbReference type="InterPro" id="IPR008250">
    <property type="entry name" value="ATPase_P-typ_transduc_dom_A_sf"/>
</dbReference>
<feature type="transmembrane region" description="Helical" evidence="3">
    <location>
        <begin position="203"/>
        <end position="224"/>
    </location>
</feature>
<comment type="caution">
    <text evidence="6">The sequence shown here is derived from an EMBL/GenBank/DDBJ whole genome shotgun (WGS) entry which is preliminary data.</text>
</comment>
<feature type="domain" description="Cation-transporting P-type ATPase N-terminal" evidence="5">
    <location>
        <begin position="19"/>
        <end position="87"/>
    </location>
</feature>
<gene>
    <name evidence="6" type="ORF">KIW84_055356</name>
</gene>
<dbReference type="GO" id="GO:0005886">
    <property type="term" value="C:plasma membrane"/>
    <property type="evidence" value="ECO:0007669"/>
    <property type="project" value="TreeGrafter"/>
</dbReference>
<dbReference type="GO" id="GO:0012505">
    <property type="term" value="C:endomembrane system"/>
    <property type="evidence" value="ECO:0007669"/>
    <property type="project" value="UniProtKB-SubCell"/>
</dbReference>
<dbReference type="Pfam" id="PF00122">
    <property type="entry name" value="E1-E2_ATPase"/>
    <property type="match status" value="1"/>
</dbReference>
<dbReference type="Gene3D" id="1.20.1110.10">
    <property type="entry name" value="Calcium-transporting ATPase, transmembrane domain"/>
    <property type="match status" value="1"/>
</dbReference>
<keyword evidence="2" id="KW-0460">Magnesium</keyword>
<keyword evidence="3" id="KW-0472">Membrane</keyword>
<dbReference type="PANTHER" id="PTHR24093">
    <property type="entry name" value="CATION TRANSPORTING ATPASE"/>
    <property type="match status" value="1"/>
</dbReference>
<feature type="transmembrane region" description="Helical" evidence="3">
    <location>
        <begin position="64"/>
        <end position="89"/>
    </location>
</feature>
<feature type="domain" description="P-type ATPase A" evidence="4">
    <location>
        <begin position="117"/>
        <end position="185"/>
    </location>
</feature>
<feature type="transmembrane region" description="Helical" evidence="3">
    <location>
        <begin position="101"/>
        <end position="122"/>
    </location>
</feature>
<evidence type="ECO:0000313" key="6">
    <source>
        <dbReference type="EMBL" id="KAI5409866.1"/>
    </source>
</evidence>
<evidence type="ECO:0000256" key="2">
    <source>
        <dbReference type="ARBA" id="ARBA00022842"/>
    </source>
</evidence>
<dbReference type="GO" id="GO:0005388">
    <property type="term" value="F:P-type calcium transporter activity"/>
    <property type="evidence" value="ECO:0007669"/>
    <property type="project" value="TreeGrafter"/>
</dbReference>
<dbReference type="Proteomes" id="UP001058974">
    <property type="component" value="Chromosome 5"/>
</dbReference>
<comment type="subcellular location">
    <subcellularLocation>
        <location evidence="1">Endomembrane system</location>
        <topology evidence="1">Multi-pass membrane protein</topology>
    </subcellularLocation>
</comment>